<reference evidence="1" key="1">
    <citation type="submission" date="2014-11" db="EMBL/GenBank/DDBJ databases">
        <authorList>
            <person name="Amaro Gonzalez C."/>
        </authorList>
    </citation>
    <scope>NUCLEOTIDE SEQUENCE</scope>
</reference>
<protein>
    <submittedName>
        <fullName evidence="1">Uncharacterized protein</fullName>
    </submittedName>
</protein>
<proteinExistence type="predicted"/>
<dbReference type="AlphaFoldDB" id="A0A0E9RU78"/>
<organism evidence="1">
    <name type="scientific">Anguilla anguilla</name>
    <name type="common">European freshwater eel</name>
    <name type="synonym">Muraena anguilla</name>
    <dbReference type="NCBI Taxonomy" id="7936"/>
    <lineage>
        <taxon>Eukaryota</taxon>
        <taxon>Metazoa</taxon>
        <taxon>Chordata</taxon>
        <taxon>Craniata</taxon>
        <taxon>Vertebrata</taxon>
        <taxon>Euteleostomi</taxon>
        <taxon>Actinopterygii</taxon>
        <taxon>Neopterygii</taxon>
        <taxon>Teleostei</taxon>
        <taxon>Anguilliformes</taxon>
        <taxon>Anguillidae</taxon>
        <taxon>Anguilla</taxon>
    </lineage>
</organism>
<name>A0A0E9RU78_ANGAN</name>
<accession>A0A0E9RU78</accession>
<sequence length="35" mass="4250">MVHQFFFVKYLSDRNCKIHTVYCCYVLPRILCLPV</sequence>
<reference evidence="1" key="2">
    <citation type="journal article" date="2015" name="Fish Shellfish Immunol.">
        <title>Early steps in the European eel (Anguilla anguilla)-Vibrio vulnificus interaction in the gills: Role of the RtxA13 toxin.</title>
        <authorList>
            <person name="Callol A."/>
            <person name="Pajuelo D."/>
            <person name="Ebbesson L."/>
            <person name="Teles M."/>
            <person name="MacKenzie S."/>
            <person name="Amaro C."/>
        </authorList>
    </citation>
    <scope>NUCLEOTIDE SEQUENCE</scope>
</reference>
<dbReference type="EMBL" id="GBXM01075886">
    <property type="protein sequence ID" value="JAH32691.1"/>
    <property type="molecule type" value="Transcribed_RNA"/>
</dbReference>
<evidence type="ECO:0000313" key="1">
    <source>
        <dbReference type="EMBL" id="JAH32691.1"/>
    </source>
</evidence>